<sequence length="62" mass="7252">MGYNVLMKYSDLENVKIIRSNTQRPSILLIEQAFLYAKEKGLKQVIAFSRPSGFREYLIKQL</sequence>
<dbReference type="EMBL" id="MFDT01000013">
    <property type="protein sequence ID" value="OGE64973.1"/>
    <property type="molecule type" value="Genomic_DNA"/>
</dbReference>
<organism evidence="1 2">
    <name type="scientific">Candidatus Daviesbacteria bacterium RIFCSPLOWO2_02_FULL_36_7</name>
    <dbReference type="NCBI Taxonomy" id="1797792"/>
    <lineage>
        <taxon>Bacteria</taxon>
        <taxon>Candidatus Daviesiibacteriota</taxon>
    </lineage>
</organism>
<proteinExistence type="predicted"/>
<protein>
    <submittedName>
        <fullName evidence="1">Uncharacterized protein</fullName>
    </submittedName>
</protein>
<accession>A0A1F5MHY8</accession>
<reference evidence="1 2" key="1">
    <citation type="journal article" date="2016" name="Nat. Commun.">
        <title>Thousands of microbial genomes shed light on interconnected biogeochemical processes in an aquifer system.</title>
        <authorList>
            <person name="Anantharaman K."/>
            <person name="Brown C.T."/>
            <person name="Hug L.A."/>
            <person name="Sharon I."/>
            <person name="Castelle C.J."/>
            <person name="Probst A.J."/>
            <person name="Thomas B.C."/>
            <person name="Singh A."/>
            <person name="Wilkins M.J."/>
            <person name="Karaoz U."/>
            <person name="Brodie E.L."/>
            <person name="Williams K.H."/>
            <person name="Hubbard S.S."/>
            <person name="Banfield J.F."/>
        </authorList>
    </citation>
    <scope>NUCLEOTIDE SEQUENCE [LARGE SCALE GENOMIC DNA]</scope>
</reference>
<comment type="caution">
    <text evidence="1">The sequence shown here is derived from an EMBL/GenBank/DDBJ whole genome shotgun (WGS) entry which is preliminary data.</text>
</comment>
<dbReference type="Proteomes" id="UP000178859">
    <property type="component" value="Unassembled WGS sequence"/>
</dbReference>
<dbReference type="AlphaFoldDB" id="A0A1F5MHY8"/>
<name>A0A1F5MHY8_9BACT</name>
<gene>
    <name evidence="1" type="ORF">A3I48_04345</name>
</gene>
<evidence type="ECO:0000313" key="2">
    <source>
        <dbReference type="Proteomes" id="UP000178859"/>
    </source>
</evidence>
<evidence type="ECO:0000313" key="1">
    <source>
        <dbReference type="EMBL" id="OGE64973.1"/>
    </source>
</evidence>